<dbReference type="PATRIC" id="fig|1430.6.peg.2190"/>
<organism evidence="1">
    <name type="scientific">Bacillus thuringiensis subsp. israelensis</name>
    <dbReference type="NCBI Taxonomy" id="1430"/>
    <lineage>
        <taxon>Bacteria</taxon>
        <taxon>Bacillati</taxon>
        <taxon>Bacillota</taxon>
        <taxon>Bacilli</taxon>
        <taxon>Bacillales</taxon>
        <taxon>Bacillaceae</taxon>
        <taxon>Bacillus</taxon>
        <taxon>Bacillus cereus group</taxon>
    </lineage>
</organism>
<keyword evidence="1" id="KW-0614">Plasmid</keyword>
<accession>A0A160LJT5</accession>
<sequence>MQKGFEGLMMSNVWNGLRIKKEKNIKNMPLHVLRVDGGSEKVVFQDVEEFDLPNEYTLVGTCTINNREHTFEYIAKFGRQNSTIIGFLPVDERKLS</sequence>
<proteinExistence type="predicted"/>
<dbReference type="RefSeq" id="WP_001169021.1">
    <property type="nucleotide sequence ID" value="NZ_CP013278.1"/>
</dbReference>
<reference evidence="1" key="1">
    <citation type="journal article" date="2017" name="Res. Microbiol.">
        <title>Comparative genomics of extrachromosomal elements in Bacillus thuringiensis subsp. israelensis.</title>
        <authorList>
            <person name="Bolotin A."/>
            <person name="Gillis A."/>
            <person name="Sanchis V."/>
            <person name="Nielsen-LeRoux C."/>
            <person name="Mahillon J."/>
            <person name="Lereclus D."/>
            <person name="Sorokin A."/>
        </authorList>
    </citation>
    <scope>NUCLEOTIDE SEQUENCE</scope>
    <source>
        <strain evidence="1">AM65-52</strain>
        <plasmid evidence="1">pAM65-52-3-235K</plasmid>
    </source>
</reference>
<dbReference type="EMBL" id="CP013278">
    <property type="protein sequence ID" value="AND28464.1"/>
    <property type="molecule type" value="Genomic_DNA"/>
</dbReference>
<evidence type="ECO:0000313" key="1">
    <source>
        <dbReference type="EMBL" id="AND28464.1"/>
    </source>
</evidence>
<protein>
    <submittedName>
        <fullName evidence="1">Uncharacterized protein</fullName>
    </submittedName>
</protein>
<name>A0A160LJT5_BACTI</name>
<geneLocation type="plasmid" evidence="1">
    <name>pAM65-52-3-235K</name>
</geneLocation>
<gene>
    <name evidence="1" type="ORF">ATN07_32565</name>
</gene>
<dbReference type="AlphaFoldDB" id="A0A160LJT5"/>